<dbReference type="InterPro" id="IPR002471">
    <property type="entry name" value="Pept_S9_AS"/>
</dbReference>
<dbReference type="Gene3D" id="3.40.50.1820">
    <property type="entry name" value="alpha/beta hydrolase"/>
    <property type="match status" value="1"/>
</dbReference>
<organism evidence="12 13">
    <name type="scientific">Ceratodon purpureus</name>
    <name type="common">Fire moss</name>
    <name type="synonym">Dicranum purpureum</name>
    <dbReference type="NCBI Taxonomy" id="3225"/>
    <lineage>
        <taxon>Eukaryota</taxon>
        <taxon>Viridiplantae</taxon>
        <taxon>Streptophyta</taxon>
        <taxon>Embryophyta</taxon>
        <taxon>Bryophyta</taxon>
        <taxon>Bryophytina</taxon>
        <taxon>Bryopsida</taxon>
        <taxon>Dicranidae</taxon>
        <taxon>Pseudoditrichales</taxon>
        <taxon>Ditrichaceae</taxon>
        <taxon>Ceratodon</taxon>
    </lineage>
</organism>
<evidence type="ECO:0000256" key="5">
    <source>
        <dbReference type="ARBA" id="ARBA00011881"/>
    </source>
</evidence>
<keyword evidence="8" id="KW-0645">Protease</keyword>
<evidence type="ECO:0000256" key="2">
    <source>
        <dbReference type="ARBA" id="ARBA00004496"/>
    </source>
</evidence>
<dbReference type="GO" id="GO:0008242">
    <property type="term" value="F:omega peptidase activity"/>
    <property type="evidence" value="ECO:0007669"/>
    <property type="project" value="UniProtKB-EC"/>
</dbReference>
<feature type="domain" description="Acylamino-acid-releasing enzyme N-terminal" evidence="11">
    <location>
        <begin position="20"/>
        <end position="499"/>
    </location>
</feature>
<dbReference type="FunFam" id="3.40.50.1820:FF:000146">
    <property type="entry name" value="Acylamino-acid-releasing enzyme"/>
    <property type="match status" value="1"/>
</dbReference>
<evidence type="ECO:0000256" key="3">
    <source>
        <dbReference type="ARBA" id="ARBA00005228"/>
    </source>
</evidence>
<keyword evidence="6" id="KW-0963">Cytoplasm</keyword>
<evidence type="ECO:0000313" key="12">
    <source>
        <dbReference type="EMBL" id="KAG0579472.1"/>
    </source>
</evidence>
<evidence type="ECO:0000256" key="8">
    <source>
        <dbReference type="RuleBase" id="RU368024"/>
    </source>
</evidence>
<sequence>MDPASEIVMSGPFDASGKTGSTEVNEATLLEDFLSIPSIEKAWTSSSWRGDDGFDVIVEMSQVNLSANARRTFMSTVFIPHMKSGIITNCRWAPFPFELCGASLVVPSPSGERLLIVRNNDAKTVASQAKLEIWGQGQLLKEMHVPASVHGSVYSDEWFQGVSWSENEDYIAYVAEEPAKPKPVFGQNFVSSNQSDTEILGAGTWEGQGDWMEDWGETYTGKRRPVIFVANVESGAVQTVEGIPKDVSAGQVVWAPRTPSSHLAEKGTQALVFVGWSSFSSNFSTPRKLGMVYCQNKPCYLYAVEAPVPERQRSISAPSAVKLTEGITSALFPRFSPNGQLLVFLSCQAAVNSGVHTATNSLHSIKWPAHRVFSMPMQIKDVVKVVQRANKDGFPGLYCADLIANPWVADSSTLLLSSVWRSQEVILAVDVESGDVIRVSPANSLSSWKLLGLQSSSLLAVASSPNEPDNLMLGSQAETKKNWTWINISVPSLKLTERVNKSLKDMFYKIIQIPVPPAESNNTLTEGARQPFEVIFVSRMNSYIKKGYRGRENGAQNSLPPLLVILHGGPHSIAQPSFSKPAAFLSALGFSLLHVNYRGSIGFGEEALQSLPGNIGRQDVGDVLAALNLVVKNGLADPNKVSVMGGSHGGFLASHLLGQAPDKFRTGILRSPVCNLASNVGSSDIPDWCYVEAFGKEGLTSYSEAPSADDLRVLYQCSPIAHVFKVRVPTLFILGAQDRRVPAIPNGLQYAQALRARGLEAKVIVVPDQHSLERPQTQFEGYLNIGLWLKRFK</sequence>
<feature type="region of interest" description="Disordered" evidence="9">
    <location>
        <begin position="1"/>
        <end position="20"/>
    </location>
</feature>
<evidence type="ECO:0000259" key="10">
    <source>
        <dbReference type="Pfam" id="PF00326"/>
    </source>
</evidence>
<comment type="similarity">
    <text evidence="4">Belongs to the peptidase S9C family.</text>
</comment>
<dbReference type="PROSITE" id="PS00708">
    <property type="entry name" value="PRO_ENDOPEP_SER"/>
    <property type="match status" value="1"/>
</dbReference>
<dbReference type="SUPFAM" id="SSF82171">
    <property type="entry name" value="DPP6 N-terminal domain-like"/>
    <property type="match status" value="1"/>
</dbReference>
<dbReference type="EMBL" id="CM026424">
    <property type="protein sequence ID" value="KAG0579472.1"/>
    <property type="molecule type" value="Genomic_DNA"/>
</dbReference>
<accession>A0A8T0I7I9</accession>
<comment type="subunit">
    <text evidence="5">Homotetramer.</text>
</comment>
<dbReference type="Proteomes" id="UP000822688">
    <property type="component" value="Chromosome 4"/>
</dbReference>
<comment type="catalytic activity">
    <reaction evidence="1">
        <text>Cleavage of an N-acetyl or N-formyl amino acid from the N-terminus of a polypeptide.</text>
        <dbReference type="EC" id="3.4.19.1"/>
    </reaction>
</comment>
<evidence type="ECO:0000256" key="6">
    <source>
        <dbReference type="ARBA" id="ARBA00022490"/>
    </source>
</evidence>
<dbReference type="PANTHER" id="PTHR42776">
    <property type="entry name" value="SERINE PEPTIDASE S9 FAMILY MEMBER"/>
    <property type="match status" value="1"/>
</dbReference>
<dbReference type="EC" id="3.4.21.-" evidence="8"/>
<comment type="similarity">
    <text evidence="3 8">Belongs to the peptidase S9A family.</text>
</comment>
<name>A0A8T0I7I9_CERPU</name>
<evidence type="ECO:0000256" key="7">
    <source>
        <dbReference type="ARBA" id="ARBA00022801"/>
    </source>
</evidence>
<evidence type="ECO:0000256" key="1">
    <source>
        <dbReference type="ARBA" id="ARBA00000721"/>
    </source>
</evidence>
<evidence type="ECO:0000259" key="11">
    <source>
        <dbReference type="Pfam" id="PF19283"/>
    </source>
</evidence>
<dbReference type="SUPFAM" id="SSF53474">
    <property type="entry name" value="alpha/beta-Hydrolases"/>
    <property type="match status" value="1"/>
</dbReference>
<dbReference type="InterPro" id="IPR045550">
    <property type="entry name" value="AARE_N"/>
</dbReference>
<feature type="domain" description="Peptidase S9 prolyl oligopeptidase catalytic" evidence="10">
    <location>
        <begin position="576"/>
        <end position="791"/>
    </location>
</feature>
<evidence type="ECO:0000256" key="9">
    <source>
        <dbReference type="SAM" id="MobiDB-lite"/>
    </source>
</evidence>
<dbReference type="PRINTS" id="PR00862">
    <property type="entry name" value="PROLIGOPTASE"/>
</dbReference>
<dbReference type="GO" id="GO:0006508">
    <property type="term" value="P:proteolysis"/>
    <property type="evidence" value="ECO:0007669"/>
    <property type="project" value="UniProtKB-KW"/>
</dbReference>
<dbReference type="PANTHER" id="PTHR42776:SF4">
    <property type="entry name" value="ACYLAMINO-ACID-RELEASING ENZYME"/>
    <property type="match status" value="1"/>
</dbReference>
<proteinExistence type="inferred from homology"/>
<reference evidence="12" key="1">
    <citation type="submission" date="2020-06" db="EMBL/GenBank/DDBJ databases">
        <title>WGS assembly of Ceratodon purpureus strain R40.</title>
        <authorList>
            <person name="Carey S.B."/>
            <person name="Jenkins J."/>
            <person name="Shu S."/>
            <person name="Lovell J.T."/>
            <person name="Sreedasyam A."/>
            <person name="Maumus F."/>
            <person name="Tiley G.P."/>
            <person name="Fernandez-Pozo N."/>
            <person name="Barry K."/>
            <person name="Chen C."/>
            <person name="Wang M."/>
            <person name="Lipzen A."/>
            <person name="Daum C."/>
            <person name="Saski C.A."/>
            <person name="Payton A.C."/>
            <person name="Mcbreen J.C."/>
            <person name="Conrad R.E."/>
            <person name="Kollar L.M."/>
            <person name="Olsson S."/>
            <person name="Huttunen S."/>
            <person name="Landis J.B."/>
            <person name="Wickett N.J."/>
            <person name="Johnson M.G."/>
            <person name="Rensing S.A."/>
            <person name="Grimwood J."/>
            <person name="Schmutz J."/>
            <person name="Mcdaniel S.F."/>
        </authorList>
    </citation>
    <scope>NUCLEOTIDE SEQUENCE</scope>
    <source>
        <strain evidence="12">R40</strain>
    </source>
</reference>
<comment type="subcellular location">
    <subcellularLocation>
        <location evidence="2">Cytoplasm</location>
    </subcellularLocation>
</comment>
<keyword evidence="8" id="KW-0720">Serine protease</keyword>
<dbReference type="InterPro" id="IPR002470">
    <property type="entry name" value="Peptidase_S9A"/>
</dbReference>
<dbReference type="GO" id="GO:0004252">
    <property type="term" value="F:serine-type endopeptidase activity"/>
    <property type="evidence" value="ECO:0007669"/>
    <property type="project" value="UniProtKB-UniRule"/>
</dbReference>
<comment type="caution">
    <text evidence="12">The sequence shown here is derived from an EMBL/GenBank/DDBJ whole genome shotgun (WGS) entry which is preliminary data.</text>
</comment>
<dbReference type="Pfam" id="PF00326">
    <property type="entry name" value="Peptidase_S9"/>
    <property type="match status" value="1"/>
</dbReference>
<dbReference type="AlphaFoldDB" id="A0A8T0I7I9"/>
<keyword evidence="7 8" id="KW-0378">Hydrolase</keyword>
<gene>
    <name evidence="12" type="ORF">KC19_4G101300</name>
</gene>
<dbReference type="InterPro" id="IPR029058">
    <property type="entry name" value="AB_hydrolase_fold"/>
</dbReference>
<evidence type="ECO:0000313" key="13">
    <source>
        <dbReference type="Proteomes" id="UP000822688"/>
    </source>
</evidence>
<keyword evidence="13" id="KW-1185">Reference proteome</keyword>
<protein>
    <recommendedName>
        <fullName evidence="8">Prolyl endopeptidase</fullName>
        <ecNumber evidence="8">3.4.21.-</ecNumber>
    </recommendedName>
</protein>
<dbReference type="InterPro" id="IPR001375">
    <property type="entry name" value="Peptidase_S9_cat"/>
</dbReference>
<dbReference type="OrthoDB" id="416344at2759"/>
<dbReference type="GO" id="GO:0005737">
    <property type="term" value="C:cytoplasm"/>
    <property type="evidence" value="ECO:0007669"/>
    <property type="project" value="UniProtKB-SubCell"/>
</dbReference>
<evidence type="ECO:0000256" key="4">
    <source>
        <dbReference type="ARBA" id="ARBA00010040"/>
    </source>
</evidence>
<dbReference type="Pfam" id="PF19283">
    <property type="entry name" value="APEH_N"/>
    <property type="match status" value="1"/>
</dbReference>